<dbReference type="Proteomes" id="UP000202419">
    <property type="component" value="Segment"/>
</dbReference>
<protein>
    <submittedName>
        <fullName evidence="1">Uncharacterized protein b420L</fullName>
    </submittedName>
</protein>
<organismHost>
    <name type="scientific">Chlorella</name>
    <dbReference type="NCBI Taxonomy" id="3071"/>
</organismHost>
<organism evidence="1 2">
    <name type="scientific">Paramecium bursaria Chlorella virus NY2A</name>
    <name type="common">PBCV-NY2A</name>
    <dbReference type="NCBI Taxonomy" id="46021"/>
    <lineage>
        <taxon>Viruses</taxon>
        <taxon>Varidnaviria</taxon>
        <taxon>Bamfordvirae</taxon>
        <taxon>Nucleocytoviricota</taxon>
        <taxon>Megaviricetes</taxon>
        <taxon>Algavirales</taxon>
        <taxon>Phycodnaviridae</taxon>
        <taxon>Chlorovirus</taxon>
        <taxon>Chlorovirus americanus</taxon>
    </lineage>
</organism>
<dbReference type="EMBL" id="DQ491002">
    <property type="protein sequence ID" value="ABT14819.1"/>
    <property type="molecule type" value="Genomic_DNA"/>
</dbReference>
<dbReference type="KEGG" id="vg:5658943"/>
<name>A7IWU5_PBCVN</name>
<sequence length="65" mass="7723">MCRYGCSFRRGEQATIVRHFHERRCKTAREIYTKFTEAFCATHLLGASLARDHIERIRISCFELE</sequence>
<evidence type="ECO:0000313" key="2">
    <source>
        <dbReference type="Proteomes" id="UP000202419"/>
    </source>
</evidence>
<gene>
    <name evidence="1" type="primary">b420L</name>
    <name evidence="1" type="ORF">NY2A_b420L</name>
</gene>
<keyword evidence="2" id="KW-1185">Reference proteome</keyword>
<dbReference type="GeneID" id="5658943"/>
<dbReference type="RefSeq" id="YP_001497616.1">
    <property type="nucleotide sequence ID" value="NC_009898.1"/>
</dbReference>
<proteinExistence type="predicted"/>
<evidence type="ECO:0000313" key="1">
    <source>
        <dbReference type="EMBL" id="ABT14819.1"/>
    </source>
</evidence>
<accession>A7IWU5</accession>
<reference evidence="1 2" key="1">
    <citation type="journal article" date="2007" name="Virology">
        <title>Sequence and annotation of the 369-kb NY-2A and the 345-kb AR158 viruses that infect Chlorella NC64A.</title>
        <authorList>
            <person name="Fitzgerald L.A."/>
            <person name="Graves M.V."/>
            <person name="Li X."/>
            <person name="Feldblyum T."/>
            <person name="Nierman W.C."/>
            <person name="Van Etten J.L."/>
        </authorList>
    </citation>
    <scope>NUCLEOTIDE SEQUENCE [LARGE SCALE GENOMIC DNA]</scope>
    <source>
        <strain evidence="1 2">NY-2A</strain>
    </source>
</reference>